<dbReference type="InterPro" id="IPR012865">
    <property type="entry name" value="DUF1642"/>
</dbReference>
<reference evidence="2" key="1">
    <citation type="submission" date="2018-08" db="EMBL/GenBank/DDBJ databases">
        <title>Genome of Lactobacillus sp. HBUAS52074.</title>
        <authorList>
            <person name="Guo Z."/>
            <person name="Zhang Z.D."/>
        </authorList>
    </citation>
    <scope>NUCLEOTIDE SEQUENCE [LARGE SCALE GENOMIC DNA]</scope>
    <source>
        <strain evidence="2">HBUAS52074</strain>
    </source>
</reference>
<evidence type="ECO:0000313" key="1">
    <source>
        <dbReference type="EMBL" id="AYE38419.1"/>
    </source>
</evidence>
<proteinExistence type="predicted"/>
<organism evidence="1 2">
    <name type="scientific">Companilactobacillus zhachilii</name>
    <dbReference type="NCBI Taxonomy" id="2304606"/>
    <lineage>
        <taxon>Bacteria</taxon>
        <taxon>Bacillati</taxon>
        <taxon>Bacillota</taxon>
        <taxon>Bacilli</taxon>
        <taxon>Lactobacillales</taxon>
        <taxon>Lactobacillaceae</taxon>
        <taxon>Companilactobacillus</taxon>
    </lineage>
</organism>
<dbReference type="Proteomes" id="UP000267208">
    <property type="component" value="Chromosome"/>
</dbReference>
<protein>
    <submittedName>
        <fullName evidence="1">DUF1642 domain-containing protein</fullName>
    </submittedName>
</protein>
<accession>A0A386PU71</accession>
<dbReference type="AlphaFoldDB" id="A0A386PU71"/>
<gene>
    <name evidence="1" type="ORF">D1B17_07120</name>
</gene>
<name>A0A386PU71_9LACO</name>
<sequence length="170" mass="19562">MASLKDIKVNINVDTADFIKSLRQLQESIKMDNVRILKGWTKEEREELEDAKETGNLGNFLHNITGYPEDTNCGYVWDNYHKASSREQISIIQDIVDFYTGKAKFSEQKYYIKMPKVNYPYLIRDMGGKFDHAQSPDILGSGENSFTEQEIKAIDSRYMAFAVPVEADDE</sequence>
<dbReference type="KEGG" id="lzh:D1B17_07120"/>
<keyword evidence="2" id="KW-1185">Reference proteome</keyword>
<evidence type="ECO:0000313" key="2">
    <source>
        <dbReference type="Proteomes" id="UP000267208"/>
    </source>
</evidence>
<dbReference type="EMBL" id="CP031933">
    <property type="protein sequence ID" value="AYE38419.1"/>
    <property type="molecule type" value="Genomic_DNA"/>
</dbReference>
<dbReference type="RefSeq" id="WP_120142668.1">
    <property type="nucleotide sequence ID" value="NZ_CP031933.2"/>
</dbReference>
<dbReference type="Pfam" id="PF07852">
    <property type="entry name" value="DUF1642"/>
    <property type="match status" value="1"/>
</dbReference>
<dbReference type="OrthoDB" id="2300361at2"/>